<name>A0A6A4HM57_9AGAR</name>
<evidence type="ECO:0000313" key="7">
    <source>
        <dbReference type="Proteomes" id="UP000799118"/>
    </source>
</evidence>
<dbReference type="PROSITE" id="PS01360">
    <property type="entry name" value="ZF_MYND_1"/>
    <property type="match status" value="1"/>
</dbReference>
<keyword evidence="3" id="KW-0862">Zinc</keyword>
<dbReference type="PROSITE" id="PS50865">
    <property type="entry name" value="ZF_MYND_2"/>
    <property type="match status" value="1"/>
</dbReference>
<dbReference type="EMBL" id="ML769487">
    <property type="protein sequence ID" value="KAE9398127.1"/>
    <property type="molecule type" value="Genomic_DNA"/>
</dbReference>
<proteinExistence type="predicted"/>
<accession>A0A6A4HM57</accession>
<dbReference type="Pfam" id="PF01753">
    <property type="entry name" value="zf-MYND"/>
    <property type="match status" value="1"/>
</dbReference>
<organism evidence="6 7">
    <name type="scientific">Gymnopus androsaceus JB14</name>
    <dbReference type="NCBI Taxonomy" id="1447944"/>
    <lineage>
        <taxon>Eukaryota</taxon>
        <taxon>Fungi</taxon>
        <taxon>Dikarya</taxon>
        <taxon>Basidiomycota</taxon>
        <taxon>Agaricomycotina</taxon>
        <taxon>Agaricomycetes</taxon>
        <taxon>Agaricomycetidae</taxon>
        <taxon>Agaricales</taxon>
        <taxon>Marasmiineae</taxon>
        <taxon>Omphalotaceae</taxon>
        <taxon>Gymnopus</taxon>
    </lineage>
</organism>
<dbReference type="InterPro" id="IPR002893">
    <property type="entry name" value="Znf_MYND"/>
</dbReference>
<dbReference type="Gene3D" id="6.10.140.2220">
    <property type="match status" value="1"/>
</dbReference>
<dbReference type="AlphaFoldDB" id="A0A6A4HM57"/>
<sequence>MRISDKLSAVYPGLDVNEIKYHRPPISYVLKKAVETKESKPKERVYKCREHHTIDCSTCFDWEKQALYNMKRQADASNSKIVPVDITREEKLKLLHAMGIDTSSTTLLSEKAMERNFTSFDNLIEKAPFDPLSLPLWSKQTAGQTLLEFLKRKSVVEPFVPTKHHVQQSAFIDARQALMSLANGFDSGVFTAIIQDKSQSYGMCIKVIEVRTLGKTPVMMLMYSCGNRDTDISAIFPALQEVIFSQSRVVQISASPEAQKLLLTILNLNAQRLASNYSLQQSGIKPPFVLSFLLPITPVDVGMLGCGLCGKKATSRCSQCHSVQYCGTECQKLHWREHKPVCNSSKNEEWVDINFSMLSTELHFAATTLASNIRLDDNESIKNPPPIPSNIHGDGLFLIKMRKDMITREGSSITICDRQKSFQVYLHAGVDPNGYAKTVAQMIPSGRGSEIIRWARRTGESRLTVCIDKIPSDSPL</sequence>
<evidence type="ECO:0000256" key="1">
    <source>
        <dbReference type="ARBA" id="ARBA00022723"/>
    </source>
</evidence>
<dbReference type="OrthoDB" id="341421at2759"/>
<dbReference type="GO" id="GO:0008270">
    <property type="term" value="F:zinc ion binding"/>
    <property type="evidence" value="ECO:0007669"/>
    <property type="project" value="UniProtKB-KW"/>
</dbReference>
<evidence type="ECO:0000313" key="6">
    <source>
        <dbReference type="EMBL" id="KAE9398127.1"/>
    </source>
</evidence>
<evidence type="ECO:0000259" key="5">
    <source>
        <dbReference type="PROSITE" id="PS50865"/>
    </source>
</evidence>
<reference evidence="6" key="1">
    <citation type="journal article" date="2019" name="Environ. Microbiol.">
        <title>Fungal ecological strategies reflected in gene transcription - a case study of two litter decomposers.</title>
        <authorList>
            <person name="Barbi F."/>
            <person name="Kohler A."/>
            <person name="Barry K."/>
            <person name="Baskaran P."/>
            <person name="Daum C."/>
            <person name="Fauchery L."/>
            <person name="Ihrmark K."/>
            <person name="Kuo A."/>
            <person name="LaButti K."/>
            <person name="Lipzen A."/>
            <person name="Morin E."/>
            <person name="Grigoriev I.V."/>
            <person name="Henrissat B."/>
            <person name="Lindahl B."/>
            <person name="Martin F."/>
        </authorList>
    </citation>
    <scope>NUCLEOTIDE SEQUENCE</scope>
    <source>
        <strain evidence="6">JB14</strain>
    </source>
</reference>
<feature type="domain" description="MYND-type" evidence="5">
    <location>
        <begin position="306"/>
        <end position="342"/>
    </location>
</feature>
<gene>
    <name evidence="6" type="ORF">BT96DRAFT_976577</name>
</gene>
<evidence type="ECO:0000256" key="3">
    <source>
        <dbReference type="ARBA" id="ARBA00022833"/>
    </source>
</evidence>
<keyword evidence="7" id="KW-1185">Reference proteome</keyword>
<keyword evidence="2 4" id="KW-0863">Zinc-finger</keyword>
<protein>
    <recommendedName>
        <fullName evidence="5">MYND-type domain-containing protein</fullName>
    </recommendedName>
</protein>
<dbReference type="SUPFAM" id="SSF144232">
    <property type="entry name" value="HIT/MYND zinc finger-like"/>
    <property type="match status" value="1"/>
</dbReference>
<dbReference type="Proteomes" id="UP000799118">
    <property type="component" value="Unassembled WGS sequence"/>
</dbReference>
<keyword evidence="1" id="KW-0479">Metal-binding</keyword>
<evidence type="ECO:0000256" key="2">
    <source>
        <dbReference type="ARBA" id="ARBA00022771"/>
    </source>
</evidence>
<evidence type="ECO:0000256" key="4">
    <source>
        <dbReference type="PROSITE-ProRule" id="PRU00134"/>
    </source>
</evidence>